<accession>A0A9D1RGR1</accession>
<evidence type="ECO:0000256" key="1">
    <source>
        <dbReference type="SAM" id="Phobius"/>
    </source>
</evidence>
<keyword evidence="1" id="KW-1133">Transmembrane helix</keyword>
<evidence type="ECO:0000313" key="3">
    <source>
        <dbReference type="Proteomes" id="UP000824267"/>
    </source>
</evidence>
<organism evidence="2 3">
    <name type="scientific">Candidatus Onthomorpha intestinigallinarum</name>
    <dbReference type="NCBI Taxonomy" id="2840880"/>
    <lineage>
        <taxon>Bacteria</taxon>
        <taxon>Pseudomonadati</taxon>
        <taxon>Bacteroidota</taxon>
        <taxon>Bacteroidia</taxon>
        <taxon>Bacteroidales</taxon>
        <taxon>Candidatus Onthomorpha</taxon>
    </lineage>
</organism>
<gene>
    <name evidence="2" type="ORF">IAC47_02570</name>
</gene>
<feature type="non-terminal residue" evidence="2">
    <location>
        <position position="1"/>
    </location>
</feature>
<dbReference type="EMBL" id="DXGG01000086">
    <property type="protein sequence ID" value="HIW87140.1"/>
    <property type="molecule type" value="Genomic_DNA"/>
</dbReference>
<comment type="caution">
    <text evidence="2">The sequence shown here is derived from an EMBL/GenBank/DDBJ whole genome shotgun (WGS) entry which is preliminary data.</text>
</comment>
<reference evidence="2" key="1">
    <citation type="journal article" date="2021" name="PeerJ">
        <title>Extensive microbial diversity within the chicken gut microbiome revealed by metagenomics and culture.</title>
        <authorList>
            <person name="Gilroy R."/>
            <person name="Ravi A."/>
            <person name="Getino M."/>
            <person name="Pursley I."/>
            <person name="Horton D.L."/>
            <person name="Alikhan N.F."/>
            <person name="Baker D."/>
            <person name="Gharbi K."/>
            <person name="Hall N."/>
            <person name="Watson M."/>
            <person name="Adriaenssens E.M."/>
            <person name="Foster-Nyarko E."/>
            <person name="Jarju S."/>
            <person name="Secka A."/>
            <person name="Antonio M."/>
            <person name="Oren A."/>
            <person name="Chaudhuri R.R."/>
            <person name="La Ragione R."/>
            <person name="Hildebrand F."/>
            <person name="Pallen M.J."/>
        </authorList>
    </citation>
    <scope>NUCLEOTIDE SEQUENCE</scope>
    <source>
        <strain evidence="2">Gambia16-930</strain>
    </source>
</reference>
<dbReference type="Pfam" id="PF13585">
    <property type="entry name" value="CHU_C"/>
    <property type="match status" value="1"/>
</dbReference>
<proteinExistence type="predicted"/>
<keyword evidence="1" id="KW-0812">Transmembrane</keyword>
<feature type="transmembrane region" description="Helical" evidence="1">
    <location>
        <begin position="12"/>
        <end position="34"/>
    </location>
</feature>
<protein>
    <submittedName>
        <fullName evidence="2">Gliding motility-associated C-terminal domain-containing protein</fullName>
    </submittedName>
</protein>
<sequence length="254" mass="28387">KIDRRVSSGRNPYLVGAIVAASLCLLGFVGVMLFTPVRPENDKDIAVQDKVRTQTPKEDIGIRKEKNLFREEKIETRKENIAVERVRTEPEVLGEEVKVTLSEELANNMQSVVAKSVVKVDKISETKAAKPVAKAEGTKTEENGADAAVNVADKSPQTPEEELNRMVLFIPNAFTPSESTNNIFKPAQAEVSDYRMEIYNRQGVMVFASNEISCGWDGKYDGSLCLQGAYYYFVRFKDMKGMQHTQKGTLMLIK</sequence>
<dbReference type="InterPro" id="IPR026341">
    <property type="entry name" value="T9SS_type_B"/>
</dbReference>
<dbReference type="Proteomes" id="UP000824267">
    <property type="component" value="Unassembled WGS sequence"/>
</dbReference>
<evidence type="ECO:0000313" key="2">
    <source>
        <dbReference type="EMBL" id="HIW87140.1"/>
    </source>
</evidence>
<keyword evidence="1" id="KW-0472">Membrane</keyword>
<reference evidence="2" key="2">
    <citation type="submission" date="2021-04" db="EMBL/GenBank/DDBJ databases">
        <authorList>
            <person name="Gilroy R."/>
        </authorList>
    </citation>
    <scope>NUCLEOTIDE SEQUENCE</scope>
    <source>
        <strain evidence="2">Gambia16-930</strain>
    </source>
</reference>
<name>A0A9D1RGR1_9BACT</name>
<dbReference type="AlphaFoldDB" id="A0A9D1RGR1"/>
<dbReference type="NCBIfam" id="TIGR04131">
    <property type="entry name" value="Bac_Flav_CTERM"/>
    <property type="match status" value="1"/>
</dbReference>